<dbReference type="VEuPathDB" id="AmoebaDB:ACA1_081450"/>
<protein>
    <submittedName>
        <fullName evidence="13">Carbon-monoxide oxygenase, putative</fullName>
    </submittedName>
</protein>
<feature type="transmembrane region" description="Helical" evidence="11">
    <location>
        <begin position="122"/>
        <end position="143"/>
    </location>
</feature>
<name>L8HB05_ACACF</name>
<dbReference type="GO" id="GO:0016020">
    <property type="term" value="C:membrane"/>
    <property type="evidence" value="ECO:0007669"/>
    <property type="project" value="UniProtKB-SubCell"/>
</dbReference>
<evidence type="ECO:0000256" key="3">
    <source>
        <dbReference type="ARBA" id="ARBA00022448"/>
    </source>
</evidence>
<dbReference type="KEGG" id="acan:ACA1_081450"/>
<dbReference type="GO" id="GO:0046872">
    <property type="term" value="F:metal ion binding"/>
    <property type="evidence" value="ECO:0007669"/>
    <property type="project" value="UniProtKB-KW"/>
</dbReference>
<sequence length="236" mass="26305">MAEETMTKSELVVRWALGLLCLALEVVVVSIVIAAVSRSTDTDELFFWHPVLMTIGVILFLSHGVRAYTSYAGVSRAKLRVVHGLLSGLWVCLSMAGFGIIVQNKRNSDFEHFTTTHGRLGLGVLFFSLLQGVAGTLKLFVLFKNNKRFLRWHGRMGTLVFASAVTTFLTGVNFLLEGGPEQDTVITTYVLTFVLALITLFVDFFAKGFDLVPQDPEDEKAHHYVRLNDPTHMRLP</sequence>
<feature type="transmembrane region" description="Helical" evidence="11">
    <location>
        <begin position="12"/>
        <end position="35"/>
    </location>
</feature>
<evidence type="ECO:0000256" key="10">
    <source>
        <dbReference type="ARBA" id="ARBA00023136"/>
    </source>
</evidence>
<dbReference type="PANTHER" id="PTHR15422:SF45">
    <property type="entry name" value="CYTOCHROME B561 DOMAIN-CONTAINING PROTEIN"/>
    <property type="match status" value="1"/>
</dbReference>
<proteinExistence type="predicted"/>
<dbReference type="InterPro" id="IPR045150">
    <property type="entry name" value="CYB561D1/2"/>
</dbReference>
<organism evidence="13 14">
    <name type="scientific">Acanthamoeba castellanii (strain ATCC 30010 / Neff)</name>
    <dbReference type="NCBI Taxonomy" id="1257118"/>
    <lineage>
        <taxon>Eukaryota</taxon>
        <taxon>Amoebozoa</taxon>
        <taxon>Discosea</taxon>
        <taxon>Longamoebia</taxon>
        <taxon>Centramoebida</taxon>
        <taxon>Acanthamoebidae</taxon>
        <taxon>Acanthamoeba</taxon>
    </lineage>
</organism>
<evidence type="ECO:0000256" key="9">
    <source>
        <dbReference type="ARBA" id="ARBA00023004"/>
    </source>
</evidence>
<evidence type="ECO:0000256" key="2">
    <source>
        <dbReference type="ARBA" id="ARBA00004141"/>
    </source>
</evidence>
<gene>
    <name evidence="13" type="ORF">ACA1_081450</name>
</gene>
<dbReference type="Proteomes" id="UP000011083">
    <property type="component" value="Unassembled WGS sequence"/>
</dbReference>
<feature type="transmembrane region" description="Helical" evidence="11">
    <location>
        <begin position="47"/>
        <end position="69"/>
    </location>
</feature>
<evidence type="ECO:0000256" key="8">
    <source>
        <dbReference type="ARBA" id="ARBA00022989"/>
    </source>
</evidence>
<dbReference type="RefSeq" id="XP_004367765.1">
    <property type="nucleotide sequence ID" value="XM_004367708.1"/>
</dbReference>
<keyword evidence="3" id="KW-0813">Transport</keyword>
<feature type="domain" description="Cytochrome b561" evidence="12">
    <location>
        <begin position="13"/>
        <end position="211"/>
    </location>
</feature>
<evidence type="ECO:0000256" key="5">
    <source>
        <dbReference type="ARBA" id="ARBA00022692"/>
    </source>
</evidence>
<evidence type="ECO:0000256" key="7">
    <source>
        <dbReference type="ARBA" id="ARBA00022982"/>
    </source>
</evidence>
<keyword evidence="5 11" id="KW-0812">Transmembrane</keyword>
<evidence type="ECO:0000256" key="6">
    <source>
        <dbReference type="ARBA" id="ARBA00022723"/>
    </source>
</evidence>
<keyword evidence="4" id="KW-0349">Heme</keyword>
<evidence type="ECO:0000256" key="4">
    <source>
        <dbReference type="ARBA" id="ARBA00022617"/>
    </source>
</evidence>
<dbReference type="AlphaFoldDB" id="L8HB05"/>
<comment type="subcellular location">
    <subcellularLocation>
        <location evidence="2">Membrane</location>
        <topology evidence="2">Multi-pass membrane protein</topology>
    </subcellularLocation>
</comment>
<dbReference type="Pfam" id="PF03188">
    <property type="entry name" value="Cytochrom_B561"/>
    <property type="match status" value="1"/>
</dbReference>
<feature type="transmembrane region" description="Helical" evidence="11">
    <location>
        <begin position="188"/>
        <end position="206"/>
    </location>
</feature>
<dbReference type="GO" id="GO:0140575">
    <property type="term" value="F:transmembrane monodehydroascorbate reductase activity"/>
    <property type="evidence" value="ECO:0007669"/>
    <property type="project" value="InterPro"/>
</dbReference>
<keyword evidence="9" id="KW-0408">Iron</keyword>
<keyword evidence="14" id="KW-1185">Reference proteome</keyword>
<dbReference type="PROSITE" id="PS50939">
    <property type="entry name" value="CYTOCHROME_B561"/>
    <property type="match status" value="1"/>
</dbReference>
<evidence type="ECO:0000313" key="14">
    <source>
        <dbReference type="Proteomes" id="UP000011083"/>
    </source>
</evidence>
<keyword evidence="7" id="KW-0249">Electron transport</keyword>
<keyword evidence="8 11" id="KW-1133">Transmembrane helix</keyword>
<evidence type="ECO:0000313" key="13">
    <source>
        <dbReference type="EMBL" id="ELR22684.1"/>
    </source>
</evidence>
<comment type="cofactor">
    <cofactor evidence="1">
        <name>heme b</name>
        <dbReference type="ChEBI" id="CHEBI:60344"/>
    </cofactor>
</comment>
<dbReference type="Gene3D" id="1.20.120.1770">
    <property type="match status" value="1"/>
</dbReference>
<reference evidence="13 14" key="1">
    <citation type="journal article" date="2013" name="Genome Biol.">
        <title>Genome of Acanthamoeba castellanii highlights extensive lateral gene transfer and early evolution of tyrosine kinase signaling.</title>
        <authorList>
            <person name="Clarke M."/>
            <person name="Lohan A.J."/>
            <person name="Liu B."/>
            <person name="Lagkouvardos I."/>
            <person name="Roy S."/>
            <person name="Zafar N."/>
            <person name="Bertelli C."/>
            <person name="Schilde C."/>
            <person name="Kianianmomeni A."/>
            <person name="Burglin T.R."/>
            <person name="Frech C."/>
            <person name="Turcotte B."/>
            <person name="Kopec K.O."/>
            <person name="Synnott J.M."/>
            <person name="Choo C."/>
            <person name="Paponov I."/>
            <person name="Finkler A."/>
            <person name="Soon Heng Tan C."/>
            <person name="Hutchins A.P."/>
            <person name="Weinmeier T."/>
            <person name="Rattei T."/>
            <person name="Chu J.S."/>
            <person name="Gimenez G."/>
            <person name="Irimia M."/>
            <person name="Rigden D.J."/>
            <person name="Fitzpatrick D.A."/>
            <person name="Lorenzo-Morales J."/>
            <person name="Bateman A."/>
            <person name="Chiu C.H."/>
            <person name="Tang P."/>
            <person name="Hegemann P."/>
            <person name="Fromm H."/>
            <person name="Raoult D."/>
            <person name="Greub G."/>
            <person name="Miranda-Saavedra D."/>
            <person name="Chen N."/>
            <person name="Nash P."/>
            <person name="Ginger M.L."/>
            <person name="Horn M."/>
            <person name="Schaap P."/>
            <person name="Caler L."/>
            <person name="Loftus B."/>
        </authorList>
    </citation>
    <scope>NUCLEOTIDE SEQUENCE [LARGE SCALE GENOMIC DNA]</scope>
    <source>
        <strain evidence="13 14">Neff</strain>
    </source>
</reference>
<dbReference type="GeneID" id="14923642"/>
<keyword evidence="10 11" id="KW-0472">Membrane</keyword>
<dbReference type="SMART" id="SM00665">
    <property type="entry name" value="B561"/>
    <property type="match status" value="1"/>
</dbReference>
<dbReference type="OrthoDB" id="907479at2759"/>
<dbReference type="EMBL" id="KB007874">
    <property type="protein sequence ID" value="ELR22684.1"/>
    <property type="molecule type" value="Genomic_DNA"/>
</dbReference>
<keyword evidence="6" id="KW-0479">Metal-binding</keyword>
<evidence type="ECO:0000256" key="11">
    <source>
        <dbReference type="SAM" id="Phobius"/>
    </source>
</evidence>
<feature type="transmembrane region" description="Helical" evidence="11">
    <location>
        <begin position="81"/>
        <end position="102"/>
    </location>
</feature>
<feature type="transmembrane region" description="Helical" evidence="11">
    <location>
        <begin position="155"/>
        <end position="176"/>
    </location>
</feature>
<evidence type="ECO:0000256" key="1">
    <source>
        <dbReference type="ARBA" id="ARBA00001970"/>
    </source>
</evidence>
<evidence type="ECO:0000259" key="12">
    <source>
        <dbReference type="PROSITE" id="PS50939"/>
    </source>
</evidence>
<dbReference type="PANTHER" id="PTHR15422">
    <property type="entry name" value="OS05G0565100 PROTEIN"/>
    <property type="match status" value="1"/>
</dbReference>
<dbReference type="InterPro" id="IPR006593">
    <property type="entry name" value="Cyt_b561/ferric_Rdtase_TM"/>
</dbReference>
<accession>L8HB05</accession>